<dbReference type="InterPro" id="IPR004810">
    <property type="entry name" value="PurU"/>
</dbReference>
<name>A0A2H1I277_BRELN</name>
<comment type="function">
    <text evidence="3">Catalyzes the hydrolysis of 10-formyltetrahydrofolate (formyl-FH4) to formate and tetrahydrofolate (FH4).</text>
</comment>
<dbReference type="InterPro" id="IPR002912">
    <property type="entry name" value="ACT_dom"/>
</dbReference>
<dbReference type="Proteomes" id="UP000234498">
    <property type="component" value="Unassembled WGS sequence"/>
</dbReference>
<feature type="domain" description="ACT" evidence="5">
    <location>
        <begin position="38"/>
        <end position="121"/>
    </location>
</feature>
<evidence type="ECO:0000313" key="6">
    <source>
        <dbReference type="EMBL" id="SMX69186.1"/>
    </source>
</evidence>
<dbReference type="PANTHER" id="PTHR42706">
    <property type="entry name" value="FORMYLTETRAHYDROFOLATE DEFORMYLASE"/>
    <property type="match status" value="1"/>
</dbReference>
<dbReference type="SUPFAM" id="SSF53328">
    <property type="entry name" value="Formyltransferase"/>
    <property type="match status" value="1"/>
</dbReference>
<sequence length="317" mass="35844">MSSNAERRDSQFSRRLQILRHPGLGTTEQKDSDMQDYIFTLECAERPGILHSVTGALLTHGGDIKELKQFDDQSTQQLFLRIDFSISDEPGNGIEALRSDFEALGEEFGATWQLWPQGQKRRVLIMVSKFEHCLNDLLFRARVGELPIEIAAVVSNHPDHRELVEWHGIPFFRVPVTKETKPEAEAKLIELVDRFEVDLVVLARYMQILSDDLARELTGRAINIHHSFLPSFKGAKPYHQAWERGVKTVGATAHFVNSELDEGPIIAQQLVEVDHAFTPEDLVAAGRDAECKALSNAVKWHCDGRVFLSGKRTIVLR</sequence>
<keyword evidence="2 3" id="KW-0378">Hydrolase</keyword>
<dbReference type="InterPro" id="IPR045865">
    <property type="entry name" value="ACT-like_dom_sf"/>
</dbReference>
<dbReference type="InterPro" id="IPR041729">
    <property type="entry name" value="Formyl-FH4-Hydrolase_C"/>
</dbReference>
<dbReference type="UniPathway" id="UPA00074">
    <property type="reaction ID" value="UER00170"/>
</dbReference>
<comment type="pathway">
    <text evidence="3">Purine metabolism; IMP biosynthesis via de novo pathway; formate from 10-formyl-5,6,7,8-tetrahydrofolate: step 1/1.</text>
</comment>
<dbReference type="GO" id="GO:0006189">
    <property type="term" value="P:'de novo' IMP biosynthetic process"/>
    <property type="evidence" value="ECO:0007669"/>
    <property type="project" value="UniProtKB-UniRule"/>
</dbReference>
<dbReference type="GO" id="GO:0008864">
    <property type="term" value="F:formyltetrahydrofolate deformylase activity"/>
    <property type="evidence" value="ECO:0007669"/>
    <property type="project" value="UniProtKB-UniRule"/>
</dbReference>
<dbReference type="HAMAP" id="MF_01927">
    <property type="entry name" value="PurU"/>
    <property type="match status" value="1"/>
</dbReference>
<comment type="similarity">
    <text evidence="3">Belongs to the PurU family.</text>
</comment>
<dbReference type="NCBIfam" id="TIGR00655">
    <property type="entry name" value="PurU"/>
    <property type="match status" value="1"/>
</dbReference>
<dbReference type="PROSITE" id="PS51671">
    <property type="entry name" value="ACT"/>
    <property type="match status" value="1"/>
</dbReference>
<dbReference type="Gene3D" id="3.40.50.170">
    <property type="entry name" value="Formyl transferase, N-terminal domain"/>
    <property type="match status" value="1"/>
</dbReference>
<dbReference type="EMBL" id="FXZA01000002">
    <property type="protein sequence ID" value="SMX69186.1"/>
    <property type="molecule type" value="Genomic_DNA"/>
</dbReference>
<proteinExistence type="inferred from homology"/>
<dbReference type="Gene3D" id="3.30.70.260">
    <property type="match status" value="1"/>
</dbReference>
<dbReference type="PANTHER" id="PTHR42706:SF1">
    <property type="entry name" value="FORMYLTETRAHYDROFOLATE DEFORMYLASE 2, MITOCHONDRIAL"/>
    <property type="match status" value="1"/>
</dbReference>
<evidence type="ECO:0000313" key="7">
    <source>
        <dbReference type="Proteomes" id="UP000234498"/>
    </source>
</evidence>
<evidence type="ECO:0000256" key="3">
    <source>
        <dbReference type="HAMAP-Rule" id="MF_01927"/>
    </source>
</evidence>
<dbReference type="InterPro" id="IPR044074">
    <property type="entry name" value="PurU_ACT"/>
</dbReference>
<gene>
    <name evidence="3" type="primary">purU</name>
    <name evidence="6" type="ORF">BLIN101_00719</name>
</gene>
<evidence type="ECO:0000256" key="2">
    <source>
        <dbReference type="ARBA" id="ARBA00022801"/>
    </source>
</evidence>
<keyword evidence="3" id="KW-0658">Purine biosynthesis</keyword>
<evidence type="ECO:0000259" key="5">
    <source>
        <dbReference type="PROSITE" id="PS51671"/>
    </source>
</evidence>
<dbReference type="InterPro" id="IPR002376">
    <property type="entry name" value="Formyl_transf_N"/>
</dbReference>
<dbReference type="NCBIfam" id="NF004684">
    <property type="entry name" value="PRK06027.1"/>
    <property type="match status" value="1"/>
</dbReference>
<dbReference type="CDD" id="cd04875">
    <property type="entry name" value="ACT_F4HF-DF"/>
    <property type="match status" value="1"/>
</dbReference>
<accession>A0A2H1I277</accession>
<feature type="active site" evidence="3">
    <location>
        <position position="261"/>
    </location>
</feature>
<dbReference type="EC" id="3.5.1.10" evidence="3 4"/>
<dbReference type="InterPro" id="IPR036477">
    <property type="entry name" value="Formyl_transf_N_sf"/>
</dbReference>
<dbReference type="CDD" id="cd08648">
    <property type="entry name" value="FMT_core_Formyl-FH4-Hydrolase_C"/>
    <property type="match status" value="1"/>
</dbReference>
<keyword evidence="1 3" id="KW-0554">One-carbon metabolism</keyword>
<organism evidence="6 7">
    <name type="scientific">Brevibacterium linens</name>
    <dbReference type="NCBI Taxonomy" id="1703"/>
    <lineage>
        <taxon>Bacteria</taxon>
        <taxon>Bacillati</taxon>
        <taxon>Actinomycetota</taxon>
        <taxon>Actinomycetes</taxon>
        <taxon>Micrococcales</taxon>
        <taxon>Brevibacteriaceae</taxon>
        <taxon>Brevibacterium</taxon>
    </lineage>
</organism>
<evidence type="ECO:0000256" key="4">
    <source>
        <dbReference type="NCBIfam" id="TIGR00655"/>
    </source>
</evidence>
<reference evidence="6 7" key="1">
    <citation type="submission" date="2017-03" db="EMBL/GenBank/DDBJ databases">
        <authorList>
            <person name="Afonso C.L."/>
            <person name="Miller P.J."/>
            <person name="Scott M.A."/>
            <person name="Spackman E."/>
            <person name="Goraichik I."/>
            <person name="Dimitrov K.M."/>
            <person name="Suarez D.L."/>
            <person name="Swayne D.E."/>
        </authorList>
    </citation>
    <scope>NUCLEOTIDE SEQUENCE [LARGE SCALE GENOMIC DNA]</scope>
    <source>
        <strain evidence="6 7">Mu101</strain>
    </source>
</reference>
<dbReference type="SUPFAM" id="SSF55021">
    <property type="entry name" value="ACT-like"/>
    <property type="match status" value="1"/>
</dbReference>
<evidence type="ECO:0000256" key="1">
    <source>
        <dbReference type="ARBA" id="ARBA00022563"/>
    </source>
</evidence>
<dbReference type="PIRSF" id="PIRSF036480">
    <property type="entry name" value="FormyFH4_hydr"/>
    <property type="match status" value="1"/>
</dbReference>
<dbReference type="GO" id="GO:0006730">
    <property type="term" value="P:one-carbon metabolic process"/>
    <property type="evidence" value="ECO:0007669"/>
    <property type="project" value="UniProtKB-KW"/>
</dbReference>
<comment type="catalytic activity">
    <reaction evidence="3">
        <text>(6R)-10-formyltetrahydrofolate + H2O = (6S)-5,6,7,8-tetrahydrofolate + formate + H(+)</text>
        <dbReference type="Rhea" id="RHEA:19833"/>
        <dbReference type="ChEBI" id="CHEBI:15377"/>
        <dbReference type="ChEBI" id="CHEBI:15378"/>
        <dbReference type="ChEBI" id="CHEBI:15740"/>
        <dbReference type="ChEBI" id="CHEBI:57453"/>
        <dbReference type="ChEBI" id="CHEBI:195366"/>
        <dbReference type="EC" id="3.5.1.10"/>
    </reaction>
</comment>
<dbReference type="AlphaFoldDB" id="A0A2H1I277"/>
<dbReference type="PRINTS" id="PR01575">
    <property type="entry name" value="FFH4HYDRLASE"/>
</dbReference>
<dbReference type="Pfam" id="PF00551">
    <property type="entry name" value="Formyl_trans_N"/>
    <property type="match status" value="1"/>
</dbReference>
<protein>
    <recommendedName>
        <fullName evidence="3 4">Formyltetrahydrofolate deformylase</fullName>
        <ecNumber evidence="3 4">3.5.1.10</ecNumber>
    </recommendedName>
    <alternativeName>
        <fullName evidence="3">Formyl-FH(4) hydrolase</fullName>
    </alternativeName>
</protein>